<comment type="similarity">
    <text evidence="1 2">Belongs to the UPF0235 family.</text>
</comment>
<evidence type="ECO:0000313" key="4">
    <source>
        <dbReference type="Proteomes" id="UP001218895"/>
    </source>
</evidence>
<dbReference type="KEGG" id="manq:L1994_06245"/>
<keyword evidence="4" id="KW-1185">Reference proteome</keyword>
<accession>A0AAF0FPY5</accession>
<dbReference type="NCBIfam" id="TIGR00251">
    <property type="entry name" value="DUF167 family protein"/>
    <property type="match status" value="1"/>
</dbReference>
<organism evidence="3 4">
    <name type="scientific">Methanomicrobium antiquum</name>
    <dbReference type="NCBI Taxonomy" id="487686"/>
    <lineage>
        <taxon>Archaea</taxon>
        <taxon>Methanobacteriati</taxon>
        <taxon>Methanobacteriota</taxon>
        <taxon>Stenosarchaea group</taxon>
        <taxon>Methanomicrobia</taxon>
        <taxon>Methanomicrobiales</taxon>
        <taxon>Methanomicrobiaceae</taxon>
        <taxon>Methanomicrobium</taxon>
    </lineage>
</organism>
<dbReference type="Proteomes" id="UP001218895">
    <property type="component" value="Chromosome"/>
</dbReference>
<evidence type="ECO:0000256" key="2">
    <source>
        <dbReference type="HAMAP-Rule" id="MF_00634"/>
    </source>
</evidence>
<protein>
    <recommendedName>
        <fullName evidence="2">UPF0235 protein L1994_06245</fullName>
    </recommendedName>
</protein>
<dbReference type="GeneID" id="79949981"/>
<reference evidence="3" key="1">
    <citation type="submission" date="2022-01" db="EMBL/GenBank/DDBJ databases">
        <title>Complete genome of Methanomicrobium antiquum DSM 21220.</title>
        <authorList>
            <person name="Chen S.-C."/>
            <person name="You Y.-T."/>
            <person name="Zhou Y.-Z."/>
            <person name="Lai M.-C."/>
        </authorList>
    </citation>
    <scope>NUCLEOTIDE SEQUENCE</scope>
    <source>
        <strain evidence="3">DSM 21220</strain>
    </source>
</reference>
<dbReference type="HAMAP" id="MF_00634">
    <property type="entry name" value="UPF0235"/>
    <property type="match status" value="1"/>
</dbReference>
<gene>
    <name evidence="3" type="ORF">L1994_06245</name>
</gene>
<dbReference type="Gene3D" id="3.30.1200.10">
    <property type="entry name" value="YggU-like"/>
    <property type="match status" value="1"/>
</dbReference>
<dbReference type="SMART" id="SM01152">
    <property type="entry name" value="DUF167"/>
    <property type="match status" value="1"/>
</dbReference>
<dbReference type="AlphaFoldDB" id="A0AAF0FPY5"/>
<dbReference type="InterPro" id="IPR003746">
    <property type="entry name" value="DUF167"/>
</dbReference>
<dbReference type="PANTHER" id="PTHR13420">
    <property type="entry name" value="UPF0235 PROTEIN C15ORF40"/>
    <property type="match status" value="1"/>
</dbReference>
<evidence type="ECO:0000313" key="3">
    <source>
        <dbReference type="EMBL" id="WFN35766.1"/>
    </source>
</evidence>
<dbReference type="Pfam" id="PF02594">
    <property type="entry name" value="DUF167"/>
    <property type="match status" value="1"/>
</dbReference>
<dbReference type="EMBL" id="CP091092">
    <property type="protein sequence ID" value="WFN35766.1"/>
    <property type="molecule type" value="Genomic_DNA"/>
</dbReference>
<name>A0AAF0FPY5_9EURY</name>
<sequence>MNIGMALAENQSGVVITLDVSAGSKKTVFPSGFNEWRKALLCRINAPPVEGKANKEIICAISDFFSVPQSDVSIIKGATSSQKRVLVKNISLKDASELLTKILS</sequence>
<dbReference type="InterPro" id="IPR036591">
    <property type="entry name" value="YggU-like_sf"/>
</dbReference>
<dbReference type="RefSeq" id="WP_278098606.1">
    <property type="nucleotide sequence ID" value="NZ_CP091092.1"/>
</dbReference>
<dbReference type="SUPFAM" id="SSF69786">
    <property type="entry name" value="YggU-like"/>
    <property type="match status" value="1"/>
</dbReference>
<proteinExistence type="inferred from homology"/>
<dbReference type="PANTHER" id="PTHR13420:SF7">
    <property type="entry name" value="UPF0235 PROTEIN C15ORF40"/>
    <property type="match status" value="1"/>
</dbReference>
<dbReference type="GO" id="GO:0005737">
    <property type="term" value="C:cytoplasm"/>
    <property type="evidence" value="ECO:0007669"/>
    <property type="project" value="TreeGrafter"/>
</dbReference>
<evidence type="ECO:0000256" key="1">
    <source>
        <dbReference type="ARBA" id="ARBA00010364"/>
    </source>
</evidence>